<feature type="chain" id="PRO_5022697314" description="RING-type E3 ubiquitin transferase" evidence="17">
    <location>
        <begin position="26"/>
        <end position="417"/>
    </location>
</feature>
<comment type="similarity">
    <text evidence="14">Belongs to the RING-type zinc finger family. ATL subfamily.</text>
</comment>
<dbReference type="GO" id="GO:0016020">
    <property type="term" value="C:membrane"/>
    <property type="evidence" value="ECO:0007669"/>
    <property type="project" value="UniProtKB-SubCell"/>
</dbReference>
<evidence type="ECO:0000256" key="17">
    <source>
        <dbReference type="SAM" id="SignalP"/>
    </source>
</evidence>
<name>A0A5D2G4T7_GOSDA</name>
<evidence type="ECO:0000256" key="14">
    <source>
        <dbReference type="ARBA" id="ARBA00024209"/>
    </source>
</evidence>
<feature type="transmembrane region" description="Helical" evidence="16">
    <location>
        <begin position="49"/>
        <end position="68"/>
    </location>
</feature>
<evidence type="ECO:0000256" key="16">
    <source>
        <dbReference type="SAM" id="Phobius"/>
    </source>
</evidence>
<dbReference type="PANTHER" id="PTHR46539:SF1">
    <property type="entry name" value="E3 UBIQUITIN-PROTEIN LIGASE ATL42"/>
    <property type="match status" value="1"/>
</dbReference>
<dbReference type="SUPFAM" id="SSF57850">
    <property type="entry name" value="RING/U-box"/>
    <property type="match status" value="1"/>
</dbReference>
<organism evidence="19 20">
    <name type="scientific">Gossypium darwinii</name>
    <name type="common">Darwin's cotton</name>
    <name type="synonym">Gossypium barbadense var. darwinii</name>
    <dbReference type="NCBI Taxonomy" id="34276"/>
    <lineage>
        <taxon>Eukaryota</taxon>
        <taxon>Viridiplantae</taxon>
        <taxon>Streptophyta</taxon>
        <taxon>Embryophyta</taxon>
        <taxon>Tracheophyta</taxon>
        <taxon>Spermatophyta</taxon>
        <taxon>Magnoliopsida</taxon>
        <taxon>eudicotyledons</taxon>
        <taxon>Gunneridae</taxon>
        <taxon>Pentapetalae</taxon>
        <taxon>rosids</taxon>
        <taxon>malvids</taxon>
        <taxon>Malvales</taxon>
        <taxon>Malvaceae</taxon>
        <taxon>Malvoideae</taxon>
        <taxon>Gossypium</taxon>
    </lineage>
</organism>
<evidence type="ECO:0000256" key="13">
    <source>
        <dbReference type="ARBA" id="ARBA00023136"/>
    </source>
</evidence>
<evidence type="ECO:0000256" key="5">
    <source>
        <dbReference type="ARBA" id="ARBA00022679"/>
    </source>
</evidence>
<keyword evidence="9 15" id="KW-0863">Zinc-finger</keyword>
<dbReference type="GO" id="GO:0008270">
    <property type="term" value="F:zinc ion binding"/>
    <property type="evidence" value="ECO:0007669"/>
    <property type="project" value="UniProtKB-KW"/>
</dbReference>
<keyword evidence="10" id="KW-0833">Ubl conjugation pathway</keyword>
<dbReference type="FunFam" id="3.30.40.10:FF:000285">
    <property type="entry name" value="RING-H2 finger protein ATL43"/>
    <property type="match status" value="1"/>
</dbReference>
<keyword evidence="13 16" id="KW-0472">Membrane</keyword>
<evidence type="ECO:0000313" key="19">
    <source>
        <dbReference type="EMBL" id="TYH12608.1"/>
    </source>
</evidence>
<dbReference type="CDD" id="cd16461">
    <property type="entry name" value="RING-H2_EL5-like"/>
    <property type="match status" value="1"/>
</dbReference>
<comment type="subcellular location">
    <subcellularLocation>
        <location evidence="2">Membrane</location>
        <topology evidence="2">Single-pass membrane protein</topology>
    </subcellularLocation>
</comment>
<protein>
    <recommendedName>
        <fullName evidence="4">RING-type E3 ubiquitin transferase</fullName>
        <ecNumber evidence="4">2.3.2.27</ecNumber>
    </recommendedName>
</protein>
<keyword evidence="20" id="KW-1185">Reference proteome</keyword>
<dbReference type="InterPro" id="IPR013083">
    <property type="entry name" value="Znf_RING/FYVE/PHD"/>
</dbReference>
<evidence type="ECO:0000256" key="4">
    <source>
        <dbReference type="ARBA" id="ARBA00012483"/>
    </source>
</evidence>
<dbReference type="SMART" id="SM00184">
    <property type="entry name" value="RING"/>
    <property type="match status" value="1"/>
</dbReference>
<dbReference type="Proteomes" id="UP000323506">
    <property type="component" value="Chromosome A06"/>
</dbReference>
<evidence type="ECO:0000313" key="20">
    <source>
        <dbReference type="Proteomes" id="UP000323506"/>
    </source>
</evidence>
<keyword evidence="6 16" id="KW-0812">Transmembrane</keyword>
<evidence type="ECO:0000256" key="7">
    <source>
        <dbReference type="ARBA" id="ARBA00022723"/>
    </source>
</evidence>
<evidence type="ECO:0000256" key="12">
    <source>
        <dbReference type="ARBA" id="ARBA00022989"/>
    </source>
</evidence>
<evidence type="ECO:0000256" key="3">
    <source>
        <dbReference type="ARBA" id="ARBA00004906"/>
    </source>
</evidence>
<comment type="catalytic activity">
    <reaction evidence="1">
        <text>S-ubiquitinyl-[E2 ubiquitin-conjugating enzyme]-L-cysteine + [acceptor protein]-L-lysine = [E2 ubiquitin-conjugating enzyme]-L-cysteine + N(6)-ubiquitinyl-[acceptor protein]-L-lysine.</text>
        <dbReference type="EC" id="2.3.2.27"/>
    </reaction>
</comment>
<dbReference type="AlphaFoldDB" id="A0A5D2G4T7"/>
<evidence type="ECO:0000256" key="1">
    <source>
        <dbReference type="ARBA" id="ARBA00000900"/>
    </source>
</evidence>
<reference evidence="19 20" key="1">
    <citation type="submission" date="2019-06" db="EMBL/GenBank/DDBJ databases">
        <title>WGS assembly of Gossypium darwinii.</title>
        <authorList>
            <person name="Chen Z.J."/>
            <person name="Sreedasyam A."/>
            <person name="Ando A."/>
            <person name="Song Q."/>
            <person name="De L."/>
            <person name="Hulse-Kemp A."/>
            <person name="Ding M."/>
            <person name="Ye W."/>
            <person name="Kirkbride R."/>
            <person name="Jenkins J."/>
            <person name="Plott C."/>
            <person name="Lovell J."/>
            <person name="Lin Y.-M."/>
            <person name="Vaughn R."/>
            <person name="Liu B."/>
            <person name="Li W."/>
            <person name="Simpson S."/>
            <person name="Scheffler B."/>
            <person name="Saski C."/>
            <person name="Grover C."/>
            <person name="Hu G."/>
            <person name="Conover J."/>
            <person name="Carlson J."/>
            <person name="Shu S."/>
            <person name="Boston L."/>
            <person name="Williams M."/>
            <person name="Peterson D."/>
            <person name="Mcgee K."/>
            <person name="Jones D."/>
            <person name="Wendel J."/>
            <person name="Stelly D."/>
            <person name="Grimwood J."/>
            <person name="Schmutz J."/>
        </authorList>
    </citation>
    <scope>NUCLEOTIDE SEQUENCE [LARGE SCALE GENOMIC DNA]</scope>
    <source>
        <strain evidence="19">1808015.09</strain>
    </source>
</reference>
<evidence type="ECO:0000256" key="6">
    <source>
        <dbReference type="ARBA" id="ARBA00022692"/>
    </source>
</evidence>
<dbReference type="EC" id="2.3.2.27" evidence="4"/>
<evidence type="ECO:0000256" key="10">
    <source>
        <dbReference type="ARBA" id="ARBA00022786"/>
    </source>
</evidence>
<evidence type="ECO:0000256" key="9">
    <source>
        <dbReference type="ARBA" id="ARBA00022771"/>
    </source>
</evidence>
<evidence type="ECO:0000256" key="8">
    <source>
        <dbReference type="ARBA" id="ARBA00022729"/>
    </source>
</evidence>
<dbReference type="InterPro" id="IPR001841">
    <property type="entry name" value="Znf_RING"/>
</dbReference>
<evidence type="ECO:0000256" key="15">
    <source>
        <dbReference type="PROSITE-ProRule" id="PRU00175"/>
    </source>
</evidence>
<keyword evidence="5" id="KW-0808">Transferase</keyword>
<dbReference type="Pfam" id="PF13639">
    <property type="entry name" value="zf-RING_2"/>
    <property type="match status" value="1"/>
</dbReference>
<dbReference type="EMBL" id="CM017693">
    <property type="protein sequence ID" value="TYH12608.1"/>
    <property type="molecule type" value="Genomic_DNA"/>
</dbReference>
<dbReference type="GO" id="GO:0061630">
    <property type="term" value="F:ubiquitin protein ligase activity"/>
    <property type="evidence" value="ECO:0007669"/>
    <property type="project" value="UniProtKB-EC"/>
</dbReference>
<feature type="signal peptide" evidence="17">
    <location>
        <begin position="1"/>
        <end position="25"/>
    </location>
</feature>
<sequence length="417" mass="47511">MCSSMIRSTLISLVLIFLFFVVVDAQSDSSETDAISGDAVSNFQPSLAVVIGILCVMFALTFFLLVYAKFCHSAATVHADHNHRILNRTRSRSSGIDKKVVESLPFFKFSSLKGSKQGLECAVCLSKFEDIEILRLLPQCKHGFHIDCIDQWLEKHSSCPLCRQKVNANDPTIFTYTNSMRFSRNQSELRGDSNIELYVQREQEHHGSSRFSIGVSFRKSEKGDIETEVLIQEDDDDGFHKVNHKIIVSDVVLQNRWSSVSSSDLMFLSSEMLNDLSSNRFVSLDINKEQCTKTRTIENEGITKIKRELEIKRLLNKPVSTPDVAFTSDSAASTSHAASRITNQVEKRSMSDITALSRFRDDGRRNRTSECSLPERYTEEERRRLLWLPIARRTVQWFANRETCEQQIQGPTHHLDV</sequence>
<keyword evidence="11" id="KW-0862">Zinc</keyword>
<evidence type="ECO:0000256" key="11">
    <source>
        <dbReference type="ARBA" id="ARBA00022833"/>
    </source>
</evidence>
<dbReference type="PANTHER" id="PTHR46539">
    <property type="entry name" value="E3 UBIQUITIN-PROTEIN LIGASE ATL42"/>
    <property type="match status" value="1"/>
</dbReference>
<evidence type="ECO:0000259" key="18">
    <source>
        <dbReference type="PROSITE" id="PS50089"/>
    </source>
</evidence>
<keyword evidence="8 17" id="KW-0732">Signal</keyword>
<comment type="pathway">
    <text evidence="3">Protein modification; protein ubiquitination.</text>
</comment>
<accession>A0A5D2G4T7</accession>
<dbReference type="Gene3D" id="3.30.40.10">
    <property type="entry name" value="Zinc/RING finger domain, C3HC4 (zinc finger)"/>
    <property type="match status" value="1"/>
</dbReference>
<feature type="domain" description="RING-type" evidence="18">
    <location>
        <begin position="121"/>
        <end position="163"/>
    </location>
</feature>
<gene>
    <name evidence="19" type="ORF">ES288_A06G081000v1</name>
</gene>
<keyword evidence="12 16" id="KW-1133">Transmembrane helix</keyword>
<proteinExistence type="inferred from homology"/>
<evidence type="ECO:0000256" key="2">
    <source>
        <dbReference type="ARBA" id="ARBA00004167"/>
    </source>
</evidence>
<dbReference type="PROSITE" id="PS50089">
    <property type="entry name" value="ZF_RING_2"/>
    <property type="match status" value="1"/>
</dbReference>
<keyword evidence="7" id="KW-0479">Metal-binding</keyword>